<keyword evidence="4" id="KW-1185">Reference proteome</keyword>
<accession>A0A2S2DMY5</accession>
<dbReference type="Gene3D" id="3.40.50.1820">
    <property type="entry name" value="alpha/beta hydrolase"/>
    <property type="match status" value="1"/>
</dbReference>
<dbReference type="GO" id="GO:0016787">
    <property type="term" value="F:hydrolase activity"/>
    <property type="evidence" value="ECO:0007669"/>
    <property type="project" value="UniProtKB-KW"/>
</dbReference>
<protein>
    <submittedName>
        <fullName evidence="3">Esterase</fullName>
    </submittedName>
</protein>
<dbReference type="EMBL" id="CP029343">
    <property type="protein sequence ID" value="AWL06732.1"/>
    <property type="molecule type" value="Genomic_DNA"/>
</dbReference>
<dbReference type="PROSITE" id="PS51257">
    <property type="entry name" value="PROKAR_LIPOPROTEIN"/>
    <property type="match status" value="1"/>
</dbReference>
<dbReference type="KEGG" id="mtim:DIR46_21360"/>
<proteinExistence type="predicted"/>
<dbReference type="PANTHER" id="PTHR48081:SF9">
    <property type="entry name" value="CARBOXYLESTERASE"/>
    <property type="match status" value="1"/>
</dbReference>
<reference evidence="3 4" key="1">
    <citation type="submission" date="2018-05" db="EMBL/GenBank/DDBJ databases">
        <title>Complete genome sequence of Massilia oculi sp. nov. CCUG 43427T (=DSM 26321T), the type strain of M. oculi, and comparison with genome sequences of other Massilia strains.</title>
        <authorList>
            <person name="Zhu B."/>
        </authorList>
    </citation>
    <scope>NUCLEOTIDE SEQUENCE [LARGE SCALE GENOMIC DNA]</scope>
    <source>
        <strain evidence="3 4">CCUG 43427</strain>
    </source>
</reference>
<dbReference type="OrthoDB" id="9771666at2"/>
<name>A0A2S2DMY5_9BURK</name>
<dbReference type="SUPFAM" id="SSF53474">
    <property type="entry name" value="alpha/beta-Hydrolases"/>
    <property type="match status" value="1"/>
</dbReference>
<dbReference type="RefSeq" id="WP_109347039.1">
    <property type="nucleotide sequence ID" value="NZ_CP029343.1"/>
</dbReference>
<evidence type="ECO:0000313" key="4">
    <source>
        <dbReference type="Proteomes" id="UP000245820"/>
    </source>
</evidence>
<sequence>MPVRSCRLLSTKTPAAVTAALAVFVLAGALSACSPLTLVNAVSPGGTARSVATAAFGPEQRHVLSIYRPASGAGKAPVIVFFYGGNWVSGERDDYAFVGRSLAKRGFVVVIPDYRLYPQASYPDFLHDGARAVVWTERRIAAYGGDPKRLFVMGHSAGAYNAAMLALDPRWLREQGSGPGILRGWIGMAGPYNFLPVENETTRPVFHYPDTPADSQPVAHVTAGAPPALLIAARNDTTVNPERNTGVLAARMRNAGVPVREEYYDNVNHATLVATLSSTLSRLAPSLDAIEDFVRSDGGRHTSPAAPAK</sequence>
<dbReference type="InterPro" id="IPR029058">
    <property type="entry name" value="AB_hydrolase_fold"/>
</dbReference>
<dbReference type="Pfam" id="PF20434">
    <property type="entry name" value="BD-FAE"/>
    <property type="match status" value="1"/>
</dbReference>
<dbReference type="PANTHER" id="PTHR48081">
    <property type="entry name" value="AB HYDROLASE SUPERFAMILY PROTEIN C4A8.06C"/>
    <property type="match status" value="1"/>
</dbReference>
<organism evidence="3 4">
    <name type="scientific">Massilia oculi</name>
    <dbReference type="NCBI Taxonomy" id="945844"/>
    <lineage>
        <taxon>Bacteria</taxon>
        <taxon>Pseudomonadati</taxon>
        <taxon>Pseudomonadota</taxon>
        <taxon>Betaproteobacteria</taxon>
        <taxon>Burkholderiales</taxon>
        <taxon>Oxalobacteraceae</taxon>
        <taxon>Telluria group</taxon>
        <taxon>Massilia</taxon>
    </lineage>
</organism>
<dbReference type="InterPro" id="IPR049492">
    <property type="entry name" value="BD-FAE-like_dom"/>
</dbReference>
<evidence type="ECO:0000259" key="2">
    <source>
        <dbReference type="Pfam" id="PF20434"/>
    </source>
</evidence>
<dbReference type="InterPro" id="IPR050300">
    <property type="entry name" value="GDXG_lipolytic_enzyme"/>
</dbReference>
<evidence type="ECO:0000313" key="3">
    <source>
        <dbReference type="EMBL" id="AWL06732.1"/>
    </source>
</evidence>
<feature type="domain" description="BD-FAE-like" evidence="2">
    <location>
        <begin position="64"/>
        <end position="243"/>
    </location>
</feature>
<keyword evidence="1" id="KW-0378">Hydrolase</keyword>
<gene>
    <name evidence="3" type="ORF">DIR46_21360</name>
</gene>
<dbReference type="AlphaFoldDB" id="A0A2S2DMY5"/>
<evidence type="ECO:0000256" key="1">
    <source>
        <dbReference type="ARBA" id="ARBA00022801"/>
    </source>
</evidence>
<dbReference type="Proteomes" id="UP000245820">
    <property type="component" value="Chromosome"/>
</dbReference>